<sequence>MAESVPSILETDAKGETAEIYADIRKVLGTSVVNLIWRNLATMPGALSWTWSTVRPLYLGAAPLHAEAVRRSIALPDWPDFSADTLLAAGIDESDQGIIRNVLDSYQYTNALALVVLSALLAHYEPRPADAVTPAAMAPKPSGIKIPELPPMDALDPEAAVLVEELNGFGEDTEPQLIASMYRHLAYWPSYLALVRTMLAPLQQDGRLNALTLSTRTLGHAHGAVLASHLKPATPPDTLKGALASCRLFVEHPIARMTGLCALIRRGTPE</sequence>
<dbReference type="InterPro" id="IPR029032">
    <property type="entry name" value="AhpD-like"/>
</dbReference>
<name>A0A1M7LHM8_9BRAD</name>
<proteinExistence type="predicted"/>
<dbReference type="OrthoDB" id="3574324at2"/>
<gene>
    <name evidence="1" type="ORF">SAMN05444171_0774</name>
</gene>
<organism evidence="1 2">
    <name type="scientific">Bradyrhizobium lablabi</name>
    <dbReference type="NCBI Taxonomy" id="722472"/>
    <lineage>
        <taxon>Bacteria</taxon>
        <taxon>Pseudomonadati</taxon>
        <taxon>Pseudomonadota</taxon>
        <taxon>Alphaproteobacteria</taxon>
        <taxon>Hyphomicrobiales</taxon>
        <taxon>Nitrobacteraceae</taxon>
        <taxon>Bradyrhizobium</taxon>
    </lineage>
</organism>
<dbReference type="Proteomes" id="UP000183208">
    <property type="component" value="Unassembled WGS sequence"/>
</dbReference>
<accession>A0A1M7LHM8</accession>
<evidence type="ECO:0000313" key="1">
    <source>
        <dbReference type="EMBL" id="SEC15516.1"/>
    </source>
</evidence>
<dbReference type="RefSeq" id="WP_074815780.1">
    <property type="nucleotide sequence ID" value="NZ_FNTI01000001.1"/>
</dbReference>
<reference evidence="1 2" key="1">
    <citation type="submission" date="2016-10" db="EMBL/GenBank/DDBJ databases">
        <authorList>
            <person name="de Groot N.N."/>
        </authorList>
    </citation>
    <scope>NUCLEOTIDE SEQUENCE [LARGE SCALE GENOMIC DNA]</scope>
    <source>
        <strain evidence="1 2">GAS522</strain>
    </source>
</reference>
<dbReference type="Gene3D" id="1.20.1290.10">
    <property type="entry name" value="AhpD-like"/>
    <property type="match status" value="1"/>
</dbReference>
<dbReference type="EMBL" id="FNTI01000001">
    <property type="protein sequence ID" value="SEC15516.1"/>
    <property type="molecule type" value="Genomic_DNA"/>
</dbReference>
<evidence type="ECO:0000313" key="2">
    <source>
        <dbReference type="Proteomes" id="UP000183208"/>
    </source>
</evidence>
<dbReference type="AlphaFoldDB" id="A0A1M7LHM8"/>
<protein>
    <submittedName>
        <fullName evidence="1">Uncharacterized protein</fullName>
    </submittedName>
</protein>